<dbReference type="AlphaFoldDB" id="A0A7D9DQ08"/>
<dbReference type="InterPro" id="IPR002645">
    <property type="entry name" value="STAS_dom"/>
</dbReference>
<reference evidence="6" key="1">
    <citation type="submission" date="2020-04" db="EMBL/GenBank/DDBJ databases">
        <authorList>
            <person name="Alioto T."/>
            <person name="Alioto T."/>
            <person name="Gomez Garrido J."/>
        </authorList>
    </citation>
    <scope>NUCLEOTIDE SEQUENCE</scope>
    <source>
        <strain evidence="6">A484AB</strain>
    </source>
</reference>
<feature type="transmembrane region" description="Helical" evidence="5">
    <location>
        <begin position="103"/>
        <end position="127"/>
    </location>
</feature>
<evidence type="ECO:0000256" key="2">
    <source>
        <dbReference type="ARBA" id="ARBA00022692"/>
    </source>
</evidence>
<evidence type="ECO:0000313" key="6">
    <source>
        <dbReference type="EMBL" id="CAB3990908.1"/>
    </source>
</evidence>
<dbReference type="OrthoDB" id="288203at2759"/>
<feature type="transmembrane region" description="Helical" evidence="5">
    <location>
        <begin position="363"/>
        <end position="383"/>
    </location>
</feature>
<keyword evidence="2 5" id="KW-0812">Transmembrane</keyword>
<dbReference type="NCBIfam" id="TIGR00815">
    <property type="entry name" value="sulP"/>
    <property type="match status" value="1"/>
</dbReference>
<keyword evidence="4 5" id="KW-0472">Membrane</keyword>
<evidence type="ECO:0000256" key="3">
    <source>
        <dbReference type="ARBA" id="ARBA00022989"/>
    </source>
</evidence>
<dbReference type="GO" id="GO:0008271">
    <property type="term" value="F:secondary active sulfate transmembrane transporter activity"/>
    <property type="evidence" value="ECO:0007669"/>
    <property type="project" value="InterPro"/>
</dbReference>
<dbReference type="PROSITE" id="PS50801">
    <property type="entry name" value="STAS"/>
    <property type="match status" value="1"/>
</dbReference>
<organism evidence="6 7">
    <name type="scientific">Paramuricea clavata</name>
    <name type="common">Red gorgonian</name>
    <name type="synonym">Violescent sea-whip</name>
    <dbReference type="NCBI Taxonomy" id="317549"/>
    <lineage>
        <taxon>Eukaryota</taxon>
        <taxon>Metazoa</taxon>
        <taxon>Cnidaria</taxon>
        <taxon>Anthozoa</taxon>
        <taxon>Octocorallia</taxon>
        <taxon>Malacalcyonacea</taxon>
        <taxon>Plexauridae</taxon>
        <taxon>Paramuricea</taxon>
    </lineage>
</organism>
<dbReference type="InterPro" id="IPR018045">
    <property type="entry name" value="S04_transporter_CS"/>
</dbReference>
<feature type="transmembrane region" description="Helical" evidence="5">
    <location>
        <begin position="29"/>
        <end position="49"/>
    </location>
</feature>
<dbReference type="GO" id="GO:0016020">
    <property type="term" value="C:membrane"/>
    <property type="evidence" value="ECO:0007669"/>
    <property type="project" value="UniProtKB-SubCell"/>
</dbReference>
<evidence type="ECO:0000256" key="4">
    <source>
        <dbReference type="ARBA" id="ARBA00023136"/>
    </source>
</evidence>
<dbReference type="Gene3D" id="3.30.750.24">
    <property type="entry name" value="STAS domain"/>
    <property type="match status" value="1"/>
</dbReference>
<evidence type="ECO:0000256" key="5">
    <source>
        <dbReference type="SAM" id="Phobius"/>
    </source>
</evidence>
<accession>A0A7D9DQ08</accession>
<dbReference type="PROSITE" id="PS01130">
    <property type="entry name" value="SLC26A"/>
    <property type="match status" value="1"/>
</dbReference>
<comment type="caution">
    <text evidence="6">The sequence shown here is derived from an EMBL/GenBank/DDBJ whole genome shotgun (WGS) entry which is preliminary data.</text>
</comment>
<feature type="transmembrane region" description="Helical" evidence="5">
    <location>
        <begin position="420"/>
        <end position="450"/>
    </location>
</feature>
<protein>
    <submittedName>
        <fullName evidence="6">Sodium-independent sulfate anion transporter-like isoform X2</fullName>
    </submittedName>
</protein>
<proteinExistence type="predicted"/>
<dbReference type="SUPFAM" id="SSF52091">
    <property type="entry name" value="SpoIIaa-like"/>
    <property type="match status" value="1"/>
</dbReference>
<dbReference type="EMBL" id="CACRXK020001750">
    <property type="protein sequence ID" value="CAB3990908.1"/>
    <property type="molecule type" value="Genomic_DNA"/>
</dbReference>
<sequence length="569" mass="63238">MRFSIDWRKRLPILKWLPHYSLSKLQNDFIAGVTVGLMVIPQGLAYASIAELPPQYGLYSSFMGGFVYCLFGSSKDITQGPTAIMSLMVASHSAEYKFSKHDYAIALSFLCGLIWLLMGFLSLGFIVRIMPLPVISAFTSSAAITIAGGQVKNLLGLSDIPREFFPCMTKIFSNIGETNHWDLILSLICIVLLELLRFMRPVELPSEYYDSPPTGLQKVSRKFLWIVCTARNALIVFASGLVALAFYRKSLTPFTLTGKVEEGLPDFEFPHLKSHNKNTTISTLGMISDIGTGFIIIPIIGFVEDIVIAQAFARKNHYEVDATQELISIGVANIANSFVSGYPITGSFSRTAVNASSGVATQFGGVFTGCVVLLALSVLTPFFKYIPKASLSSIIIMAILRMVDFRIVKRIWRTSRIDLVTFFVTFFACFYQLDVGILCGVVVAMVVFLYRRLVPEVEIQGEINGRCHFKLLGGLTYVGVDYLTSKVREKALVDNGPTVVIFDCSTMFECDFTVTEGLVQLYFECRDREIKLIFYSVRKDVKEMLLNAGLPDDLFKSELNGELCGLLNT</sequence>
<feature type="transmembrane region" description="Helical" evidence="5">
    <location>
        <begin position="223"/>
        <end position="247"/>
    </location>
</feature>
<comment type="subcellular location">
    <subcellularLocation>
        <location evidence="1">Membrane</location>
        <topology evidence="1">Multi-pass membrane protein</topology>
    </subcellularLocation>
</comment>
<dbReference type="PANTHER" id="PTHR11814">
    <property type="entry name" value="SULFATE TRANSPORTER"/>
    <property type="match status" value="1"/>
</dbReference>
<evidence type="ECO:0000313" key="7">
    <source>
        <dbReference type="Proteomes" id="UP001152795"/>
    </source>
</evidence>
<keyword evidence="7" id="KW-1185">Reference proteome</keyword>
<dbReference type="Pfam" id="PF00916">
    <property type="entry name" value="Sulfate_transp"/>
    <property type="match status" value="1"/>
</dbReference>
<gene>
    <name evidence="6" type="ORF">PACLA_8A055377</name>
</gene>
<dbReference type="Proteomes" id="UP001152795">
    <property type="component" value="Unassembled WGS sequence"/>
</dbReference>
<dbReference type="Pfam" id="PF01740">
    <property type="entry name" value="STAS"/>
    <property type="match status" value="1"/>
</dbReference>
<dbReference type="InterPro" id="IPR001902">
    <property type="entry name" value="SLC26A/SulP_fam"/>
</dbReference>
<dbReference type="CDD" id="cd07042">
    <property type="entry name" value="STAS_SulP_like_sulfate_transporter"/>
    <property type="match status" value="1"/>
</dbReference>
<dbReference type="InterPro" id="IPR011547">
    <property type="entry name" value="SLC26A/SulP_dom"/>
</dbReference>
<dbReference type="InterPro" id="IPR036513">
    <property type="entry name" value="STAS_dom_sf"/>
</dbReference>
<keyword evidence="3 5" id="KW-1133">Transmembrane helix</keyword>
<evidence type="ECO:0000256" key="1">
    <source>
        <dbReference type="ARBA" id="ARBA00004141"/>
    </source>
</evidence>
<name>A0A7D9DQ08_PARCT</name>